<dbReference type="PANTHER" id="PTHR11465">
    <property type="entry name" value="CATALASE"/>
    <property type="match status" value="1"/>
</dbReference>
<protein>
    <recommendedName>
        <fullName evidence="11">Catalase core domain-containing protein</fullName>
    </recommendedName>
</protein>
<feature type="signal peptide" evidence="10">
    <location>
        <begin position="1"/>
        <end position="21"/>
    </location>
</feature>
<feature type="region of interest" description="Disordered" evidence="8">
    <location>
        <begin position="554"/>
        <end position="591"/>
    </location>
</feature>
<sequence length="1131" mass="123072">MRSSTFSRLYLLLSLVPFTLAGLPDYTDGAGHPVNSPYDYQRAGNSGPLLLQDFHFLDLITHFDNERIPERIVHAKGSGAHGYFEVTNDITDITMASPFSDGVGTRVPLTMRFSTVAGETGSPDTNRDPRGFAIKMRTKNGIWDWVFNNTPVFFIRDPTKFQLFIHSQKRDPSTNLRSPTLQWDYWSQNQEAINQVMRLFSDRGTPASWAEMDGYSGHTYKFVTAEGKWVYVKLNVLSTAGLNNLNATEALSLAASNPDYNTQELQQRINSGNYPTWNVSVQTMTWEQSQNFTYDVNDLTKTWPTDEYPLRPIGQIVLNKNPQNWFAEIEQLAFSPAHMVPGVEPSNDPVLQARLFAYSDTARHRLGPNHLQIPINCPMYSDSGASVANFQRAAWMRVDGGAGSLDPTAPNYPSSFAAPVQFGNGRPYNLSDVADPVSGPGITLSSYKLTTKDFEQPNALYNTEFSDEERSSLVANVITALKQVTVPQVQQRSVDMFACVDPKLGNLIGTGINVTSRVHQANGVAKKTPASSLQPTMSLAYHDVPSHSPPAEHTYGYLTPSNKSTANSMVDLTPQRSDRRSTKPVSTTPWRPPSRKALIAPALTIGGCFIVGCLLAVGHHVYNASLDGKDVSSTTALAGLKVYDQTWANHVGTAFAYLVKFFFTMAIGAAYLETLWQAARQRSGMSISGLDASFTLLNNPMSFLSMDLILSARLLLVLGALSWLVPFVSVFSPGALTVTNHFLSGNAPCSIPTLELGSVFAANNLGSYSQVDHTGAGDIIGPSQTLQRLTTTTLLGGTYQAPLSPCDEGASQCAYSTSFSAPYFECSDPVQGNYTGDLNFKQTGGTTWFNTTYYSDAAGDHMTVAWLLQTGDFIVNVVQCSTMNATYNVNVAHTASTHTVAVTSVVVNGVIASDEVTNEFPFSPLSDPQNSNATRSTVMSSAVMLAISDVLSGSIVASDSSSPELTITANNTMVGMSNFGTLDESEREFIVNPNYTIPELVVSFITNVSIGLMAANISDKALETTCMRSTTEIVYLYTPRTLVGPYIAAAVASLLACIVGLNAIWRNQEARNTSFTTMIHVTRNPALDAVPENADEAGKVRLRYGLVSDEGGERMAFGQLWNFEGATERKA</sequence>
<dbReference type="Proteomes" id="UP000815677">
    <property type="component" value="Unassembled WGS sequence"/>
</dbReference>
<dbReference type="InterPro" id="IPR020835">
    <property type="entry name" value="Catalase_sf"/>
</dbReference>
<keyword evidence="13" id="KW-1185">Reference proteome</keyword>
<feature type="chain" id="PRO_5045081384" description="Catalase core domain-containing protein" evidence="10">
    <location>
        <begin position="22"/>
        <end position="1131"/>
    </location>
</feature>
<evidence type="ECO:0000256" key="6">
    <source>
        <dbReference type="ARBA" id="ARBA00023004"/>
    </source>
</evidence>
<dbReference type="Pfam" id="PF00199">
    <property type="entry name" value="Catalase"/>
    <property type="match status" value="1"/>
</dbReference>
<accession>A0ABQ0L6X7</accession>
<dbReference type="InterPro" id="IPR010582">
    <property type="entry name" value="Catalase_immune_responsive"/>
</dbReference>
<dbReference type="PROSITE" id="PS51402">
    <property type="entry name" value="CATALASE_3"/>
    <property type="match status" value="1"/>
</dbReference>
<evidence type="ECO:0000259" key="11">
    <source>
        <dbReference type="SMART" id="SM01060"/>
    </source>
</evidence>
<feature type="compositionally biased region" description="Polar residues" evidence="8">
    <location>
        <begin position="559"/>
        <end position="570"/>
    </location>
</feature>
<feature type="transmembrane region" description="Helical" evidence="9">
    <location>
        <begin position="1046"/>
        <end position="1065"/>
    </location>
</feature>
<keyword evidence="4" id="KW-0479">Metal-binding</keyword>
<keyword evidence="5" id="KW-0560">Oxidoreductase</keyword>
<dbReference type="InterPro" id="IPR011614">
    <property type="entry name" value="Catalase_core"/>
</dbReference>
<dbReference type="Pfam" id="PF06628">
    <property type="entry name" value="Catalase-rel"/>
    <property type="match status" value="1"/>
</dbReference>
<evidence type="ECO:0000256" key="5">
    <source>
        <dbReference type="ARBA" id="ARBA00023002"/>
    </source>
</evidence>
<proteinExistence type="inferred from homology"/>
<dbReference type="Gene3D" id="2.40.180.10">
    <property type="entry name" value="Catalase core domain"/>
    <property type="match status" value="1"/>
</dbReference>
<feature type="domain" description="Catalase core" evidence="11">
    <location>
        <begin position="27"/>
        <end position="420"/>
    </location>
</feature>
<keyword evidence="7" id="KW-0376">Hydrogen peroxide</keyword>
<keyword evidence="9" id="KW-0472">Membrane</keyword>
<keyword evidence="9" id="KW-0812">Transmembrane</keyword>
<name>A0ABQ0L6X7_MYCCL</name>
<keyword evidence="2" id="KW-0575">Peroxidase</keyword>
<dbReference type="SMART" id="SM01060">
    <property type="entry name" value="Catalase"/>
    <property type="match status" value="1"/>
</dbReference>
<evidence type="ECO:0000313" key="12">
    <source>
        <dbReference type="EMBL" id="GAT46710.1"/>
    </source>
</evidence>
<keyword evidence="9" id="KW-1133">Transmembrane helix</keyword>
<evidence type="ECO:0000256" key="9">
    <source>
        <dbReference type="SAM" id="Phobius"/>
    </source>
</evidence>
<dbReference type="EMBL" id="DF842749">
    <property type="protein sequence ID" value="GAT46710.1"/>
    <property type="molecule type" value="Genomic_DNA"/>
</dbReference>
<evidence type="ECO:0000256" key="1">
    <source>
        <dbReference type="ARBA" id="ARBA00005329"/>
    </source>
</evidence>
<gene>
    <name evidence="12" type="ORF">MCHLO_04211</name>
</gene>
<evidence type="ECO:0000256" key="2">
    <source>
        <dbReference type="ARBA" id="ARBA00022559"/>
    </source>
</evidence>
<keyword evidence="6" id="KW-0408">Iron</keyword>
<feature type="transmembrane region" description="Helical" evidence="9">
    <location>
        <begin position="714"/>
        <end position="736"/>
    </location>
</feature>
<evidence type="ECO:0000256" key="8">
    <source>
        <dbReference type="SAM" id="MobiDB-lite"/>
    </source>
</evidence>
<evidence type="ECO:0000256" key="10">
    <source>
        <dbReference type="SAM" id="SignalP"/>
    </source>
</evidence>
<dbReference type="PANTHER" id="PTHR11465:SF9">
    <property type="entry name" value="CATALASE"/>
    <property type="match status" value="1"/>
</dbReference>
<reference evidence="12" key="1">
    <citation type="submission" date="2014-09" db="EMBL/GenBank/DDBJ databases">
        <title>Genome sequence of the luminous mushroom Mycena chlorophos for searching fungal bioluminescence genes.</title>
        <authorList>
            <person name="Tanaka Y."/>
            <person name="Kasuga D."/>
            <person name="Oba Y."/>
            <person name="Hase S."/>
            <person name="Sato K."/>
            <person name="Oba Y."/>
            <person name="Sakakibara Y."/>
        </authorList>
    </citation>
    <scope>NUCLEOTIDE SEQUENCE</scope>
</reference>
<evidence type="ECO:0000256" key="7">
    <source>
        <dbReference type="ARBA" id="ARBA00023324"/>
    </source>
</evidence>
<comment type="similarity">
    <text evidence="1">Belongs to the catalase family.</text>
</comment>
<keyword evidence="10" id="KW-0732">Signal</keyword>
<dbReference type="InterPro" id="IPR018028">
    <property type="entry name" value="Catalase"/>
</dbReference>
<evidence type="ECO:0000313" key="13">
    <source>
        <dbReference type="Proteomes" id="UP000815677"/>
    </source>
</evidence>
<dbReference type="SUPFAM" id="SSF56634">
    <property type="entry name" value="Heme-dependent catalase-like"/>
    <property type="match status" value="1"/>
</dbReference>
<evidence type="ECO:0000256" key="4">
    <source>
        <dbReference type="ARBA" id="ARBA00022723"/>
    </source>
</evidence>
<dbReference type="PRINTS" id="PR00067">
    <property type="entry name" value="CATALASE"/>
</dbReference>
<feature type="transmembrane region" description="Helical" evidence="9">
    <location>
        <begin position="654"/>
        <end position="672"/>
    </location>
</feature>
<evidence type="ECO:0000256" key="3">
    <source>
        <dbReference type="ARBA" id="ARBA00022617"/>
    </source>
</evidence>
<keyword evidence="3" id="KW-0349">Heme</keyword>
<organism evidence="12 13">
    <name type="scientific">Mycena chlorophos</name>
    <name type="common">Agaric fungus</name>
    <name type="synonym">Agaricus chlorophos</name>
    <dbReference type="NCBI Taxonomy" id="658473"/>
    <lineage>
        <taxon>Eukaryota</taxon>
        <taxon>Fungi</taxon>
        <taxon>Dikarya</taxon>
        <taxon>Basidiomycota</taxon>
        <taxon>Agaricomycotina</taxon>
        <taxon>Agaricomycetes</taxon>
        <taxon>Agaricomycetidae</taxon>
        <taxon>Agaricales</taxon>
        <taxon>Marasmiineae</taxon>
        <taxon>Mycenaceae</taxon>
        <taxon>Mycena</taxon>
    </lineage>
</organism>